<organism evidence="1 2">
    <name type="scientific">Pseudomonas phage vB_PaeM_PS119XW</name>
    <dbReference type="NCBI Taxonomy" id="2601632"/>
    <lineage>
        <taxon>Viruses</taxon>
        <taxon>Duplodnaviria</taxon>
        <taxon>Heunggongvirae</taxon>
        <taxon>Uroviricota</taxon>
        <taxon>Caudoviricetes</taxon>
        <taxon>Chimalliviridae</taxon>
        <taxon>Pawinskivirus</taxon>
        <taxon>Pawinskivirus PS119XW</taxon>
    </lineage>
</organism>
<dbReference type="EMBL" id="MN103543">
    <property type="protein sequence ID" value="QEM41820.1"/>
    <property type="molecule type" value="Genomic_DNA"/>
</dbReference>
<keyword evidence="2" id="KW-1185">Reference proteome</keyword>
<dbReference type="KEGG" id="vg:77936841"/>
<evidence type="ECO:0000313" key="2">
    <source>
        <dbReference type="Proteomes" id="UP000322144"/>
    </source>
</evidence>
<dbReference type="Pfam" id="PF13876">
    <property type="entry name" value="Phage_gp49_66"/>
    <property type="match status" value="1"/>
</dbReference>
<proteinExistence type="predicted"/>
<dbReference type="InterPro" id="IPR025915">
    <property type="entry name" value="Phage_gp49_66"/>
</dbReference>
<reference evidence="1 2" key="1">
    <citation type="submission" date="2019-06" db="EMBL/GenBank/DDBJ databases">
        <title>A distant relative of Phikzvirus genus phages from a therapeutic phage collection.</title>
        <authorList>
            <person name="Hejnowicz M.S."/>
            <person name="Dabrowski K."/>
            <person name="Gawor J."/>
            <person name="Weber-Dabrowska B."/>
            <person name="Gromadka R."/>
            <person name="Lobocka M.B."/>
        </authorList>
    </citation>
    <scope>NUCLEOTIDE SEQUENCE [LARGE SCALE GENOMIC DNA]</scope>
</reference>
<protein>
    <submittedName>
        <fullName evidence="1">Uncharacterized protein</fullName>
    </submittedName>
</protein>
<dbReference type="GeneID" id="77936841"/>
<name>A0A5C1K7G0_9CAUD</name>
<accession>A0A5C1K7G0</accession>
<dbReference type="Proteomes" id="UP000322144">
    <property type="component" value="Segment"/>
</dbReference>
<dbReference type="RefSeq" id="YP_010660831.1">
    <property type="nucleotide sequence ID" value="NC_070882.1"/>
</dbReference>
<sequence length="100" mass="11417">MIDHTHDDLVHPRITKAYAKSLIVKEKIISDPEMLVTVCITKLRNGHRIVTDAIVANKAAFDSKRGVVVARRKAIEEIIRLELYLLRDKLYEHSKGNENA</sequence>
<evidence type="ECO:0000313" key="1">
    <source>
        <dbReference type="EMBL" id="QEM41820.1"/>
    </source>
</evidence>